<dbReference type="AlphaFoldDB" id="A0A3P7DVF8"/>
<dbReference type="OMA" id="WYWENEE"/>
<evidence type="ECO:0000256" key="1">
    <source>
        <dbReference type="ARBA" id="ARBA00004479"/>
    </source>
</evidence>
<dbReference type="EMBL" id="UYWW01004427">
    <property type="protein sequence ID" value="VDM13503.1"/>
    <property type="molecule type" value="Genomic_DNA"/>
</dbReference>
<comment type="subcellular location">
    <subcellularLocation>
        <location evidence="1">Membrane</location>
        <topology evidence="1">Single-pass type I membrane protein</topology>
    </subcellularLocation>
</comment>
<evidence type="ECO:0000256" key="2">
    <source>
        <dbReference type="ARBA" id="ARBA00022692"/>
    </source>
</evidence>
<keyword evidence="7" id="KW-0325">Glycoprotein</keyword>
<dbReference type="Gene3D" id="3.40.50.410">
    <property type="entry name" value="von Willebrand factor, type A domain"/>
    <property type="match status" value="1"/>
</dbReference>
<gene>
    <name evidence="10" type="ORF">WBA_LOCUS6889</name>
</gene>
<evidence type="ECO:0000259" key="9">
    <source>
        <dbReference type="Pfam" id="PF08399"/>
    </source>
</evidence>
<dbReference type="OrthoDB" id="10054666at2759"/>
<keyword evidence="5" id="KW-1133">Transmembrane helix</keyword>
<feature type="chain" id="PRO_5018183591" description="VWA N-terminal domain-containing protein" evidence="8">
    <location>
        <begin position="26"/>
        <end position="402"/>
    </location>
</feature>
<reference evidence="10 11" key="1">
    <citation type="submission" date="2018-11" db="EMBL/GenBank/DDBJ databases">
        <authorList>
            <consortium name="Pathogen Informatics"/>
        </authorList>
    </citation>
    <scope>NUCLEOTIDE SEQUENCE [LARGE SCALE GENOMIC DNA]</scope>
</reference>
<dbReference type="SUPFAM" id="SSF53300">
    <property type="entry name" value="vWA-like"/>
    <property type="match status" value="1"/>
</dbReference>
<keyword evidence="3 8" id="KW-0732">Signal</keyword>
<keyword evidence="11" id="KW-1185">Reference proteome</keyword>
<evidence type="ECO:0000256" key="6">
    <source>
        <dbReference type="ARBA" id="ARBA00023136"/>
    </source>
</evidence>
<dbReference type="GO" id="GO:0005245">
    <property type="term" value="F:voltage-gated calcium channel activity"/>
    <property type="evidence" value="ECO:0007669"/>
    <property type="project" value="TreeGrafter"/>
</dbReference>
<dbReference type="InParanoid" id="A0A3P7DVF8"/>
<feature type="domain" description="VWA N-terminal" evidence="9">
    <location>
        <begin position="114"/>
        <end position="245"/>
    </location>
</feature>
<evidence type="ECO:0000256" key="3">
    <source>
        <dbReference type="ARBA" id="ARBA00022729"/>
    </source>
</evidence>
<evidence type="ECO:0000256" key="8">
    <source>
        <dbReference type="SAM" id="SignalP"/>
    </source>
</evidence>
<protein>
    <recommendedName>
        <fullName evidence="9">VWA N-terminal domain-containing protein</fullName>
    </recommendedName>
</protein>
<evidence type="ECO:0000256" key="5">
    <source>
        <dbReference type="ARBA" id="ARBA00022989"/>
    </source>
</evidence>
<dbReference type="InterPro" id="IPR051173">
    <property type="entry name" value="Ca_channel_alpha-2/delta"/>
</dbReference>
<evidence type="ECO:0000256" key="4">
    <source>
        <dbReference type="ARBA" id="ARBA00022837"/>
    </source>
</evidence>
<evidence type="ECO:0000313" key="11">
    <source>
        <dbReference type="Proteomes" id="UP000270924"/>
    </source>
</evidence>
<dbReference type="InterPro" id="IPR013608">
    <property type="entry name" value="VWA_N"/>
</dbReference>
<evidence type="ECO:0000256" key="7">
    <source>
        <dbReference type="ARBA" id="ARBA00023180"/>
    </source>
</evidence>
<dbReference type="PANTHER" id="PTHR10166:SF37">
    <property type="entry name" value="STOLID, ISOFORM H"/>
    <property type="match status" value="1"/>
</dbReference>
<sequence>MASQLTVNWLRIPLLLLLLLLQLHCSSPTQQLTLNVQKWASLLSEHLQEMFSDATRESDIISMYKNYGEVEIFDPRKELKRAKNAVESYLKRRAKVAWEAKVSLESRNLANLTEHDVNDPTSTHFIRFMAAKQETDAARVYVHDHTASVIEVNSTRRFNLTPNANLYGIPTSLLSSAVHVPTPVYDRKTNKLRLKTFADPEVLLKIDWSNIDHLYRTNQEETHDLAFQMFCSESGFMRYYPAVSWVWDNRAEKLDLFDCRSTEWYINAATLSKNVIIMLDMSGSMLGQRFEIAKQTVEAILETLSDNDFFNILLVSTFSHHLFQGFEFIWFSKTVGFLDECSEKAGLLQATVRNKKMLRARLNSMSSEGKAEYEKGLIKAFETLMKVSFSSVENFSFNLQTS</sequence>
<keyword evidence="2" id="KW-0812">Transmembrane</keyword>
<feature type="signal peptide" evidence="8">
    <location>
        <begin position="1"/>
        <end position="25"/>
    </location>
</feature>
<name>A0A3P7DVF8_WUCBA</name>
<keyword evidence="4" id="KW-0106">Calcium</keyword>
<dbReference type="PANTHER" id="PTHR10166">
    <property type="entry name" value="VOLTAGE-DEPENDENT CALCIUM CHANNEL SUBUNIT ALPHA-2/DELTA-RELATED"/>
    <property type="match status" value="1"/>
</dbReference>
<dbReference type="InterPro" id="IPR036465">
    <property type="entry name" value="vWFA_dom_sf"/>
</dbReference>
<dbReference type="Proteomes" id="UP000270924">
    <property type="component" value="Unassembled WGS sequence"/>
</dbReference>
<keyword evidence="6" id="KW-0472">Membrane</keyword>
<dbReference type="GO" id="GO:0005891">
    <property type="term" value="C:voltage-gated calcium channel complex"/>
    <property type="evidence" value="ECO:0007669"/>
    <property type="project" value="TreeGrafter"/>
</dbReference>
<accession>A0A3P7DVF8</accession>
<evidence type="ECO:0000313" key="10">
    <source>
        <dbReference type="EMBL" id="VDM13503.1"/>
    </source>
</evidence>
<proteinExistence type="predicted"/>
<organism evidence="10 11">
    <name type="scientific">Wuchereria bancrofti</name>
    <dbReference type="NCBI Taxonomy" id="6293"/>
    <lineage>
        <taxon>Eukaryota</taxon>
        <taxon>Metazoa</taxon>
        <taxon>Ecdysozoa</taxon>
        <taxon>Nematoda</taxon>
        <taxon>Chromadorea</taxon>
        <taxon>Rhabditida</taxon>
        <taxon>Spirurina</taxon>
        <taxon>Spiruromorpha</taxon>
        <taxon>Filarioidea</taxon>
        <taxon>Onchocercidae</taxon>
        <taxon>Wuchereria</taxon>
    </lineage>
</organism>
<dbReference type="Pfam" id="PF08399">
    <property type="entry name" value="VWA_N"/>
    <property type="match status" value="1"/>
</dbReference>